<accession>A0A932I4Z1</accession>
<dbReference type="InterPro" id="IPR011008">
    <property type="entry name" value="Dimeric_a/b-barrel"/>
</dbReference>
<protein>
    <submittedName>
        <fullName evidence="2">Antibiotic biosynthesis monooxygenase</fullName>
    </submittedName>
</protein>
<proteinExistence type="predicted"/>
<keyword evidence="2" id="KW-0503">Monooxygenase</keyword>
<dbReference type="SUPFAM" id="SSF54909">
    <property type="entry name" value="Dimeric alpha+beta barrel"/>
    <property type="match status" value="1"/>
</dbReference>
<dbReference type="Pfam" id="PF03992">
    <property type="entry name" value="ABM"/>
    <property type="match status" value="1"/>
</dbReference>
<sequence>MYITMNRFQIKKGREAEFEEIWRTRESYLGEVPGFVAFHFLRGPDGEYISHTLWESKEAFEAWVGSEAFHKVHARAGQTPKDLFDGPSKLSFYEVVLSQGRERNR</sequence>
<dbReference type="GO" id="GO:0004497">
    <property type="term" value="F:monooxygenase activity"/>
    <property type="evidence" value="ECO:0007669"/>
    <property type="project" value="UniProtKB-KW"/>
</dbReference>
<dbReference type="EMBL" id="JACPUR010000040">
    <property type="protein sequence ID" value="MBI3129381.1"/>
    <property type="molecule type" value="Genomic_DNA"/>
</dbReference>
<dbReference type="Gene3D" id="3.30.70.100">
    <property type="match status" value="1"/>
</dbReference>
<dbReference type="PANTHER" id="PTHR34474:SF2">
    <property type="entry name" value="SIGNAL TRANSDUCTION PROTEIN TRAP"/>
    <property type="match status" value="1"/>
</dbReference>
<evidence type="ECO:0000313" key="2">
    <source>
        <dbReference type="EMBL" id="MBI3129381.1"/>
    </source>
</evidence>
<feature type="domain" description="ABM" evidence="1">
    <location>
        <begin position="2"/>
        <end position="92"/>
    </location>
</feature>
<dbReference type="PROSITE" id="PS51725">
    <property type="entry name" value="ABM"/>
    <property type="match status" value="1"/>
</dbReference>
<dbReference type="PANTHER" id="PTHR34474">
    <property type="entry name" value="SIGNAL TRANSDUCTION PROTEIN TRAP"/>
    <property type="match status" value="1"/>
</dbReference>
<keyword evidence="2" id="KW-0560">Oxidoreductase</keyword>
<dbReference type="InterPro" id="IPR007138">
    <property type="entry name" value="ABM_dom"/>
</dbReference>
<name>A0A932I4Z1_UNCTE</name>
<dbReference type="InterPro" id="IPR050404">
    <property type="entry name" value="Heme-degrading_MO"/>
</dbReference>
<dbReference type="AlphaFoldDB" id="A0A932I4Z1"/>
<organism evidence="2 3">
    <name type="scientific">Tectimicrobiota bacterium</name>
    <dbReference type="NCBI Taxonomy" id="2528274"/>
    <lineage>
        <taxon>Bacteria</taxon>
        <taxon>Pseudomonadati</taxon>
        <taxon>Nitrospinota/Tectimicrobiota group</taxon>
        <taxon>Candidatus Tectimicrobiota</taxon>
    </lineage>
</organism>
<evidence type="ECO:0000259" key="1">
    <source>
        <dbReference type="PROSITE" id="PS51725"/>
    </source>
</evidence>
<dbReference type="Proteomes" id="UP000782312">
    <property type="component" value="Unassembled WGS sequence"/>
</dbReference>
<evidence type="ECO:0000313" key="3">
    <source>
        <dbReference type="Proteomes" id="UP000782312"/>
    </source>
</evidence>
<comment type="caution">
    <text evidence="2">The sequence shown here is derived from an EMBL/GenBank/DDBJ whole genome shotgun (WGS) entry which is preliminary data.</text>
</comment>
<reference evidence="2" key="1">
    <citation type="submission" date="2020-07" db="EMBL/GenBank/DDBJ databases">
        <title>Huge and variable diversity of episymbiotic CPR bacteria and DPANN archaea in groundwater ecosystems.</title>
        <authorList>
            <person name="He C.Y."/>
            <person name="Keren R."/>
            <person name="Whittaker M."/>
            <person name="Farag I.F."/>
            <person name="Doudna J."/>
            <person name="Cate J.H.D."/>
            <person name="Banfield J.F."/>
        </authorList>
    </citation>
    <scope>NUCLEOTIDE SEQUENCE</scope>
    <source>
        <strain evidence="2">NC_groundwater_763_Ag_S-0.2um_68_21</strain>
    </source>
</reference>
<gene>
    <name evidence="2" type="ORF">HYZ11_17360</name>
</gene>